<gene>
    <name evidence="1" type="ORF">HHL23_00120</name>
</gene>
<name>A0A7Y0FQA9_9FLAO</name>
<proteinExistence type="predicted"/>
<accession>A0A7Y0FQA9</accession>
<sequence length="553" mass="66228">MPIYFTPNGRLIAWYTEATINKIRPIISIDLIEKFGKKDYSEQEMKEILFFSLDWFQNKFLNLLKTQTDSSFYLGLFLLHDFSCLFHAENPNYSPIKQMRNQDFAVYRRILKLCLEQACDLDLNSTIQGSEEYLKEKENTIDELLYLGNFMFSISNLLAEQHLVEDCIDLKFTEQDLFYFDHKHHYELILEEFGKEHPEHLQDAVVDENHIIEFKEAFKKCFNTDFDNIPNTFQIIHDSLDSGKYGFIEWKYFAINLNHFFNVPIETGNKIFSGLTLNRENKMTVSEEVYKPHNINKFLYRPILVWKIDGNPYSIISRESFVESMVSLTTNAFGWNKCPDEWKNDCFESYVKSVYVKNDKILENAAEKILKKNNIIFDRNIKNLKKWNNQNINIDNADCGELDFVFITNNKIYICDSKHLVSRYDMNNYKNDYAYFETNKRNYNKTMKRKIKFLTENISFLQEHFQVINNNSTFVIPDVVEGIFLINTPTFIMYNNEFRIYTLKWFRELIENTFIDKSFTFFIEEGNQQKMINIYYPYFKKPNYKIFDFDIEE</sequence>
<evidence type="ECO:0000313" key="2">
    <source>
        <dbReference type="Proteomes" id="UP000544054"/>
    </source>
</evidence>
<evidence type="ECO:0008006" key="3">
    <source>
        <dbReference type="Google" id="ProtNLM"/>
    </source>
</evidence>
<dbReference type="Proteomes" id="UP000544054">
    <property type="component" value="Unassembled WGS sequence"/>
</dbReference>
<protein>
    <recommendedName>
        <fullName evidence="3">Nuclease-related domain-containing protein</fullName>
    </recommendedName>
</protein>
<keyword evidence="2" id="KW-1185">Reference proteome</keyword>
<comment type="caution">
    <text evidence="1">The sequence shown here is derived from an EMBL/GenBank/DDBJ whole genome shotgun (WGS) entry which is preliminary data.</text>
</comment>
<reference evidence="1 2" key="1">
    <citation type="submission" date="2020-04" db="EMBL/GenBank/DDBJ databases">
        <title>Chryseobacterium sp. RP-3-3 sp. nov., isolated from Jeju soil.</title>
        <authorList>
            <person name="Dahal R.H."/>
        </authorList>
    </citation>
    <scope>NUCLEOTIDE SEQUENCE [LARGE SCALE GENOMIC DNA]</scope>
    <source>
        <strain evidence="1 2">RP-3-3</strain>
    </source>
</reference>
<dbReference type="RefSeq" id="WP_169232830.1">
    <property type="nucleotide sequence ID" value="NZ_JABBGI010000001.1"/>
</dbReference>
<dbReference type="EMBL" id="JABBGI010000001">
    <property type="protein sequence ID" value="NML68219.1"/>
    <property type="molecule type" value="Genomic_DNA"/>
</dbReference>
<evidence type="ECO:0000313" key="1">
    <source>
        <dbReference type="EMBL" id="NML68219.1"/>
    </source>
</evidence>
<dbReference type="AlphaFoldDB" id="A0A7Y0FQA9"/>
<organism evidence="1 2">
    <name type="scientific">Chryseobacterium antibioticum</name>
    <dbReference type="NCBI Taxonomy" id="2728847"/>
    <lineage>
        <taxon>Bacteria</taxon>
        <taxon>Pseudomonadati</taxon>
        <taxon>Bacteroidota</taxon>
        <taxon>Flavobacteriia</taxon>
        <taxon>Flavobacteriales</taxon>
        <taxon>Weeksellaceae</taxon>
        <taxon>Chryseobacterium group</taxon>
        <taxon>Chryseobacterium</taxon>
    </lineage>
</organism>